<dbReference type="GO" id="GO:0008841">
    <property type="term" value="F:dihydrofolate synthase activity"/>
    <property type="evidence" value="ECO:0007669"/>
    <property type="project" value="TreeGrafter"/>
</dbReference>
<dbReference type="NCBIfam" id="TIGR01499">
    <property type="entry name" value="folC"/>
    <property type="match status" value="1"/>
</dbReference>
<sequence>MNPSFFEFVSTLSNLEKTRNFDVFAGYSLSPYSNILNKYGWNSRSSSTLCRIGVVGTNAKGSITHYLGEYFRLTGFKTGLYTSPHLLSPTERIRIGSETEPFREIQETELDELLNESLHVGAEADLKTMSFFEFFTSAAFRFFEKEKIGIQIYEAGLGGRLDATKLAEPDVVILGSIGLDHAEILGRTKAEILNEKLGILSENTKVLYCLEQKEPELNEIVRTVAAKRKIEYNILPEKPANADYLTKNRNFSFRVYKNILNFEWMRRSSKESSAKNPSSPKPSAETAILRVSESDPRVVAPPGRLNVVRNSPLLVFDPAHNPDAFRETLRSLKILYPSLRFRVYVGLLKDKDGETILKILRSTLNDGDLGISGFRFLDEEGFSVPNSCSFEEIENGSEFRRLLSQKEKESDPILILGSFRLFAIVRDFL</sequence>
<evidence type="ECO:0000256" key="2">
    <source>
        <dbReference type="ARBA" id="ARBA00022598"/>
    </source>
</evidence>
<evidence type="ECO:0000313" key="8">
    <source>
        <dbReference type="Proteomes" id="UP000298277"/>
    </source>
</evidence>
<dbReference type="GO" id="GO:0046872">
    <property type="term" value="F:metal ion binding"/>
    <property type="evidence" value="ECO:0007669"/>
    <property type="project" value="UniProtKB-KW"/>
</dbReference>
<dbReference type="SUPFAM" id="SSF53623">
    <property type="entry name" value="MurD-like peptide ligases, catalytic domain"/>
    <property type="match status" value="1"/>
</dbReference>
<dbReference type="SUPFAM" id="SSF53244">
    <property type="entry name" value="MurD-like peptide ligases, peptide-binding domain"/>
    <property type="match status" value="1"/>
</dbReference>
<evidence type="ECO:0000256" key="5">
    <source>
        <dbReference type="ARBA" id="ARBA00022840"/>
    </source>
</evidence>
<dbReference type="PANTHER" id="PTHR11136">
    <property type="entry name" value="FOLYLPOLYGLUTAMATE SYNTHASE-RELATED"/>
    <property type="match status" value="1"/>
</dbReference>
<comment type="similarity">
    <text evidence="1">Belongs to the folylpolyglutamate synthase family.</text>
</comment>
<dbReference type="GO" id="GO:0005524">
    <property type="term" value="F:ATP binding"/>
    <property type="evidence" value="ECO:0007669"/>
    <property type="project" value="UniProtKB-KW"/>
</dbReference>
<keyword evidence="4" id="KW-0547">Nucleotide-binding</keyword>
<proteinExistence type="inferred from homology"/>
<evidence type="ECO:0000256" key="1">
    <source>
        <dbReference type="ARBA" id="ARBA00008276"/>
    </source>
</evidence>
<dbReference type="EMBL" id="RQFA01000037">
    <property type="protein sequence ID" value="TGK34672.1"/>
    <property type="molecule type" value="Genomic_DNA"/>
</dbReference>
<evidence type="ECO:0000256" key="6">
    <source>
        <dbReference type="ARBA" id="ARBA00022842"/>
    </source>
</evidence>
<keyword evidence="2" id="KW-0436">Ligase</keyword>
<name>A0A5F1Z2T7_9LEPT</name>
<evidence type="ECO:0000256" key="3">
    <source>
        <dbReference type="ARBA" id="ARBA00022723"/>
    </source>
</evidence>
<protein>
    <submittedName>
        <fullName evidence="7">Bifunctional folylpolyglutamate synthase/dihydrofolate synthase</fullName>
    </submittedName>
</protein>
<organism evidence="7 8">
    <name type="scientific">Leptospira gomenensis</name>
    <dbReference type="NCBI Taxonomy" id="2484974"/>
    <lineage>
        <taxon>Bacteria</taxon>
        <taxon>Pseudomonadati</taxon>
        <taxon>Spirochaetota</taxon>
        <taxon>Spirochaetia</taxon>
        <taxon>Leptospirales</taxon>
        <taxon>Leptospiraceae</taxon>
        <taxon>Leptospira</taxon>
    </lineage>
</organism>
<dbReference type="InterPro" id="IPR001645">
    <property type="entry name" value="Folylpolyglutamate_synth"/>
</dbReference>
<evidence type="ECO:0000256" key="4">
    <source>
        <dbReference type="ARBA" id="ARBA00022741"/>
    </source>
</evidence>
<accession>A0A5F1Z2T7</accession>
<dbReference type="GO" id="GO:0004326">
    <property type="term" value="F:tetrahydrofolylpolyglutamate synthase activity"/>
    <property type="evidence" value="ECO:0007669"/>
    <property type="project" value="InterPro"/>
</dbReference>
<dbReference type="Gene3D" id="3.40.1190.10">
    <property type="entry name" value="Mur-like, catalytic domain"/>
    <property type="match status" value="1"/>
</dbReference>
<reference evidence="7" key="1">
    <citation type="journal article" date="2019" name="PLoS Negl. Trop. Dis.">
        <title>Revisiting the worldwide diversity of Leptospira species in the environment.</title>
        <authorList>
            <person name="Vincent A.T."/>
            <person name="Schiettekatte O."/>
            <person name="Bourhy P."/>
            <person name="Veyrier F.J."/>
            <person name="Picardeau M."/>
        </authorList>
    </citation>
    <scope>NUCLEOTIDE SEQUENCE [LARGE SCALE GENOMIC DNA]</scope>
    <source>
        <strain evidence="7">201800299</strain>
    </source>
</reference>
<dbReference type="InterPro" id="IPR036565">
    <property type="entry name" value="Mur-like_cat_sf"/>
</dbReference>
<comment type="caution">
    <text evidence="7">The sequence shown here is derived from an EMBL/GenBank/DDBJ whole genome shotgun (WGS) entry which is preliminary data.</text>
</comment>
<dbReference type="OrthoDB" id="9809356at2"/>
<dbReference type="GO" id="GO:0005737">
    <property type="term" value="C:cytoplasm"/>
    <property type="evidence" value="ECO:0007669"/>
    <property type="project" value="TreeGrafter"/>
</dbReference>
<dbReference type="PANTHER" id="PTHR11136:SF0">
    <property type="entry name" value="DIHYDROFOLATE SYNTHETASE-RELATED"/>
    <property type="match status" value="1"/>
</dbReference>
<dbReference type="RefSeq" id="WP_135590028.1">
    <property type="nucleotide sequence ID" value="NZ_RQEZ01000013.1"/>
</dbReference>
<evidence type="ECO:0000313" key="7">
    <source>
        <dbReference type="EMBL" id="TGK34672.1"/>
    </source>
</evidence>
<keyword evidence="8" id="KW-1185">Reference proteome</keyword>
<keyword evidence="3" id="KW-0479">Metal-binding</keyword>
<gene>
    <name evidence="7" type="ORF">EHQ17_09705</name>
</gene>
<dbReference type="AlphaFoldDB" id="A0A5F1Z2T7"/>
<keyword evidence="6" id="KW-0460">Magnesium</keyword>
<dbReference type="InterPro" id="IPR036615">
    <property type="entry name" value="Mur_ligase_C_dom_sf"/>
</dbReference>
<keyword evidence="5" id="KW-0067">ATP-binding</keyword>
<dbReference type="Proteomes" id="UP000298277">
    <property type="component" value="Unassembled WGS sequence"/>
</dbReference>
<dbReference type="Gene3D" id="3.90.190.20">
    <property type="entry name" value="Mur ligase, C-terminal domain"/>
    <property type="match status" value="1"/>
</dbReference>